<dbReference type="STRING" id="1441469.A0A225AEX1"/>
<protein>
    <recommendedName>
        <fullName evidence="3">Centromere-localized protein 2</fullName>
    </recommendedName>
</protein>
<reference evidence="1 2" key="1">
    <citation type="submission" date="2015-06" db="EMBL/GenBank/DDBJ databases">
        <title>Talaromyces atroroseus IBT 11181 draft genome.</title>
        <authorList>
            <person name="Rasmussen K.B."/>
            <person name="Rasmussen S."/>
            <person name="Petersen B."/>
            <person name="Sicheritz-Ponten T."/>
            <person name="Mortensen U.H."/>
            <person name="Thrane U."/>
        </authorList>
    </citation>
    <scope>NUCLEOTIDE SEQUENCE [LARGE SCALE GENOMIC DNA]</scope>
    <source>
        <strain evidence="1 2">IBT 11181</strain>
    </source>
</reference>
<dbReference type="Pfam" id="PF09447">
    <property type="entry name" value="Cnl2_NKP2"/>
    <property type="match status" value="1"/>
</dbReference>
<organism evidence="1 2">
    <name type="scientific">Talaromyces atroroseus</name>
    <dbReference type="NCBI Taxonomy" id="1441469"/>
    <lineage>
        <taxon>Eukaryota</taxon>
        <taxon>Fungi</taxon>
        <taxon>Dikarya</taxon>
        <taxon>Ascomycota</taxon>
        <taxon>Pezizomycotina</taxon>
        <taxon>Eurotiomycetes</taxon>
        <taxon>Eurotiomycetidae</taxon>
        <taxon>Eurotiales</taxon>
        <taxon>Trichocomaceae</taxon>
        <taxon>Talaromyces</taxon>
        <taxon>Talaromyces sect. Trachyspermi</taxon>
    </lineage>
</organism>
<comment type="caution">
    <text evidence="1">The sequence shown here is derived from an EMBL/GenBank/DDBJ whole genome shotgun (WGS) entry which is preliminary data.</text>
</comment>
<evidence type="ECO:0008006" key="3">
    <source>
        <dbReference type="Google" id="ProtNLM"/>
    </source>
</evidence>
<dbReference type="PANTHER" id="PTHR28064">
    <property type="entry name" value="INNER KINETOCHORE SUBUNIT NKP2"/>
    <property type="match status" value="1"/>
</dbReference>
<dbReference type="EMBL" id="LFMY01000006">
    <property type="protein sequence ID" value="OKL59842.1"/>
    <property type="molecule type" value="Genomic_DNA"/>
</dbReference>
<dbReference type="GO" id="GO:0031511">
    <property type="term" value="C:Mis6-Sim4 complex"/>
    <property type="evidence" value="ECO:0007669"/>
    <property type="project" value="TreeGrafter"/>
</dbReference>
<keyword evidence="2" id="KW-1185">Reference proteome</keyword>
<gene>
    <name evidence="1" type="ORF">UA08_04772</name>
</gene>
<evidence type="ECO:0000313" key="1">
    <source>
        <dbReference type="EMBL" id="OKL59842.1"/>
    </source>
</evidence>
<dbReference type="PANTHER" id="PTHR28064:SF1">
    <property type="entry name" value="INNER KINETOCHORE SUBUNIT NKP2"/>
    <property type="match status" value="1"/>
</dbReference>
<sequence length="199" mass="21773">MAPSEESILGSFLLSPASLPTVISLQKFTELFPKRFQSHPQIKVLYRELQELRSQDMDLISEHILDEVKAGEQQKADLLEAAKETGVAGFGDADHREMNLDVELFGPASSTQAVGYHSVSSLLSEMESSCAALEREVVAAEEEASTTLTAVKQIVSDLSDLRYGKLNKPGVNPDEFTGEIIRGLQGLQDACDHAYDMES</sequence>
<dbReference type="AlphaFoldDB" id="A0A225AEX1"/>
<accession>A0A225AEX1</accession>
<dbReference type="RefSeq" id="XP_020119963.1">
    <property type="nucleotide sequence ID" value="XM_020267079.1"/>
</dbReference>
<dbReference type="OrthoDB" id="2311687at2759"/>
<proteinExistence type="predicted"/>
<dbReference type="GO" id="GO:0007059">
    <property type="term" value="P:chromosome segregation"/>
    <property type="evidence" value="ECO:0007669"/>
    <property type="project" value="TreeGrafter"/>
</dbReference>
<evidence type="ECO:0000313" key="2">
    <source>
        <dbReference type="Proteomes" id="UP000214365"/>
    </source>
</evidence>
<dbReference type="Proteomes" id="UP000214365">
    <property type="component" value="Unassembled WGS sequence"/>
</dbReference>
<dbReference type="InterPro" id="IPR018565">
    <property type="entry name" value="Nkp2/Cnl2"/>
</dbReference>
<dbReference type="GeneID" id="31004527"/>
<name>A0A225AEX1_TALAT</name>